<organism evidence="4 5">
    <name type="scientific">Flammeovirga yaeyamensis</name>
    <dbReference type="NCBI Taxonomy" id="367791"/>
    <lineage>
        <taxon>Bacteria</taxon>
        <taxon>Pseudomonadati</taxon>
        <taxon>Bacteroidota</taxon>
        <taxon>Cytophagia</taxon>
        <taxon>Cytophagales</taxon>
        <taxon>Flammeovirgaceae</taxon>
        <taxon>Flammeovirga</taxon>
    </lineage>
</organism>
<evidence type="ECO:0000313" key="4">
    <source>
        <dbReference type="EMBL" id="QWG01248.1"/>
    </source>
</evidence>
<dbReference type="InterPro" id="IPR053145">
    <property type="entry name" value="AB_hydrolase_Est10"/>
</dbReference>
<dbReference type="PANTHER" id="PTHR43265">
    <property type="entry name" value="ESTERASE ESTD"/>
    <property type="match status" value="1"/>
</dbReference>
<dbReference type="InterPro" id="IPR022742">
    <property type="entry name" value="Hydrolase_4"/>
</dbReference>
<dbReference type="RefSeq" id="WP_169662770.1">
    <property type="nucleotide sequence ID" value="NZ_CP076132.1"/>
</dbReference>
<evidence type="ECO:0000259" key="3">
    <source>
        <dbReference type="Pfam" id="PF12146"/>
    </source>
</evidence>
<dbReference type="KEGG" id="fya:KMW28_16520"/>
<keyword evidence="5" id="KW-1185">Reference proteome</keyword>
<accession>A0AAX1N5V6</accession>
<dbReference type="InterPro" id="IPR029058">
    <property type="entry name" value="AB_hydrolase_fold"/>
</dbReference>
<sequence>MKIKLLLLTLLFSSISMIQAQNLAGPWKGTLNLPNGKLDIIFKISTKNNELKGIMDIPAQGVKGLPIHEIKYHHPIIQINLPNLGIEYVGSVMDDDNIEGHFKQGGQKFSMNLVKNLSEETPLAKPQEPKPPFKYVVKDIEFYNQEDGIMLSGTFTRPTDLKRYPTVILIAGSGPSDRDQTILGHKPFLLLADVLTKKGFAILRFDERGVGRSQGDFSKATTYHFKKDVEAAISFLKKRTDVDPSKIGLIGHSEGGIIAQMIASENSDIAYTVLMASPTILGRDLLLHQKRQIEILSGVPDKAVAANQVIFENAYNIIINNEQPLDTRLREYFKHQYQNNISNQQLNSIVEGMTNKWFIEFVKIDPKKYLKNIKTPLYALNGSNDVQVLADENLQVVNDVLTNNENPNFKTEKLERLNHLFQESTSGLPAEYGLLDQTLSPVFLEKVSSWLVEVVKVRE</sequence>
<dbReference type="GO" id="GO:0006508">
    <property type="term" value="P:proteolysis"/>
    <property type="evidence" value="ECO:0007669"/>
    <property type="project" value="InterPro"/>
</dbReference>
<evidence type="ECO:0000313" key="5">
    <source>
        <dbReference type="Proteomes" id="UP000678679"/>
    </source>
</evidence>
<dbReference type="SUPFAM" id="SSF53474">
    <property type="entry name" value="alpha/beta-Hydrolases"/>
    <property type="match status" value="1"/>
</dbReference>
<protein>
    <submittedName>
        <fullName evidence="4">Alpha/beta fold hydrolase</fullName>
    </submittedName>
</protein>
<feature type="domain" description="Serine aminopeptidase S33" evidence="3">
    <location>
        <begin position="191"/>
        <end position="393"/>
    </location>
</feature>
<reference evidence="4 5" key="1">
    <citation type="submission" date="2021-05" db="EMBL/GenBank/DDBJ databases">
        <title>Comparative genomic studies on the polysaccharide-degrading batcterial strains of the Flammeovirga genus.</title>
        <authorList>
            <person name="Zewei F."/>
            <person name="Zheng Z."/>
            <person name="Yu L."/>
            <person name="Ruyue G."/>
            <person name="Yanhong M."/>
            <person name="Yuanyuan C."/>
            <person name="Jingyan G."/>
            <person name="Wenjun H."/>
        </authorList>
    </citation>
    <scope>NUCLEOTIDE SEQUENCE [LARGE SCALE GENOMIC DNA]</scope>
    <source>
        <strain evidence="4 5">NBRC:100898</strain>
    </source>
</reference>
<dbReference type="PANTHER" id="PTHR43265:SF1">
    <property type="entry name" value="ESTERASE ESTD"/>
    <property type="match status" value="1"/>
</dbReference>
<name>A0AAX1N5V6_9BACT</name>
<dbReference type="Proteomes" id="UP000678679">
    <property type="component" value="Chromosome 1"/>
</dbReference>
<gene>
    <name evidence="4" type="ORF">KMW28_16520</name>
</gene>
<dbReference type="Pfam" id="PF12146">
    <property type="entry name" value="Hydrolase_4"/>
    <property type="match status" value="1"/>
</dbReference>
<feature type="chain" id="PRO_5043768678" evidence="2">
    <location>
        <begin position="21"/>
        <end position="459"/>
    </location>
</feature>
<keyword evidence="1 4" id="KW-0378">Hydrolase</keyword>
<dbReference type="GO" id="GO:0004252">
    <property type="term" value="F:serine-type endopeptidase activity"/>
    <property type="evidence" value="ECO:0007669"/>
    <property type="project" value="InterPro"/>
</dbReference>
<dbReference type="GO" id="GO:0052689">
    <property type="term" value="F:carboxylic ester hydrolase activity"/>
    <property type="evidence" value="ECO:0007669"/>
    <property type="project" value="TreeGrafter"/>
</dbReference>
<dbReference type="EMBL" id="CP076132">
    <property type="protein sequence ID" value="QWG01248.1"/>
    <property type="molecule type" value="Genomic_DNA"/>
</dbReference>
<feature type="signal peptide" evidence="2">
    <location>
        <begin position="1"/>
        <end position="20"/>
    </location>
</feature>
<proteinExistence type="predicted"/>
<evidence type="ECO:0000256" key="2">
    <source>
        <dbReference type="SAM" id="SignalP"/>
    </source>
</evidence>
<dbReference type="PROSITE" id="PS00708">
    <property type="entry name" value="PRO_ENDOPEP_SER"/>
    <property type="match status" value="1"/>
</dbReference>
<dbReference type="AlphaFoldDB" id="A0AAX1N5V6"/>
<evidence type="ECO:0000256" key="1">
    <source>
        <dbReference type="ARBA" id="ARBA00022801"/>
    </source>
</evidence>
<keyword evidence="2" id="KW-0732">Signal</keyword>
<dbReference type="InterPro" id="IPR002471">
    <property type="entry name" value="Pept_S9_AS"/>
</dbReference>
<dbReference type="Gene3D" id="3.40.50.1820">
    <property type="entry name" value="alpha/beta hydrolase"/>
    <property type="match status" value="1"/>
</dbReference>